<dbReference type="STRING" id="1108045.GORHZ_078_00290"/>
<protein>
    <submittedName>
        <fullName evidence="2">Uncharacterized protein</fullName>
    </submittedName>
</protein>
<feature type="region of interest" description="Disordered" evidence="1">
    <location>
        <begin position="1"/>
        <end position="77"/>
    </location>
</feature>
<gene>
    <name evidence="2" type="ORF">GORHZ_078_00290</name>
</gene>
<dbReference type="AlphaFoldDB" id="K6V1Z4"/>
<proteinExistence type="predicted"/>
<comment type="caution">
    <text evidence="2">The sequence shown here is derived from an EMBL/GenBank/DDBJ whole genome shotgun (WGS) entry which is preliminary data.</text>
</comment>
<sequence length="91" mass="9649">MLIPNPVDPSLPPLIEVPGGHPQQPDNTRPEVTPPNQLPDNSRPEVTPPNQLPDNSRPIVPPRPPRPQPPGGGDNGSSCLDILECLCGCLS</sequence>
<name>K6V1Z4_9ACTN</name>
<keyword evidence="3" id="KW-1185">Reference proteome</keyword>
<feature type="compositionally biased region" description="Pro residues" evidence="1">
    <location>
        <begin position="1"/>
        <end position="12"/>
    </location>
</feature>
<dbReference type="Proteomes" id="UP000008363">
    <property type="component" value="Unassembled WGS sequence"/>
</dbReference>
<feature type="compositionally biased region" description="Pro residues" evidence="1">
    <location>
        <begin position="59"/>
        <end position="70"/>
    </location>
</feature>
<organism evidence="2 3">
    <name type="scientific">Gordonia rhizosphera NBRC 16068</name>
    <dbReference type="NCBI Taxonomy" id="1108045"/>
    <lineage>
        <taxon>Bacteria</taxon>
        <taxon>Bacillati</taxon>
        <taxon>Actinomycetota</taxon>
        <taxon>Actinomycetes</taxon>
        <taxon>Mycobacteriales</taxon>
        <taxon>Gordoniaceae</taxon>
        <taxon>Gordonia</taxon>
    </lineage>
</organism>
<evidence type="ECO:0000313" key="3">
    <source>
        <dbReference type="Proteomes" id="UP000008363"/>
    </source>
</evidence>
<reference evidence="2 3" key="1">
    <citation type="submission" date="2012-08" db="EMBL/GenBank/DDBJ databases">
        <title>Whole genome shotgun sequence of Gordonia rhizosphera NBRC 16068.</title>
        <authorList>
            <person name="Takarada H."/>
            <person name="Isaki S."/>
            <person name="Hosoyama A."/>
            <person name="Tsuchikane K."/>
            <person name="Katsumata H."/>
            <person name="Baba S."/>
            <person name="Ohji S."/>
            <person name="Yamazaki S."/>
            <person name="Fujita N."/>
        </authorList>
    </citation>
    <scope>NUCLEOTIDE SEQUENCE [LARGE SCALE GENOMIC DNA]</scope>
    <source>
        <strain evidence="2 3">NBRC 16068</strain>
    </source>
</reference>
<evidence type="ECO:0000256" key="1">
    <source>
        <dbReference type="SAM" id="MobiDB-lite"/>
    </source>
</evidence>
<accession>K6V1Z4</accession>
<dbReference type="EMBL" id="BAHC01000078">
    <property type="protein sequence ID" value="GAB89973.1"/>
    <property type="molecule type" value="Genomic_DNA"/>
</dbReference>
<evidence type="ECO:0000313" key="2">
    <source>
        <dbReference type="EMBL" id="GAB89973.1"/>
    </source>
</evidence>